<dbReference type="PANTHER" id="PTHR48258:SF11">
    <property type="entry name" value="TDCA1-ORF2 PROTEIN"/>
    <property type="match status" value="1"/>
</dbReference>
<sequence length="185" mass="21735">MFTSFYHLDKIETRRTKIPCNVDSYESSPSTPPISIFNYPGRPGGKAITYFLDQVDLEAAHLYLYVLLNCEHVEPYLDIYTEFLRELNLLALDAEIDTHLSEGMNSTKHSVYVQGTNDQLEYDFYENLFDIIQLEYIILFKCDWFDNTPNIGTKVHNKYEIVEVRATRRYNKAYDPFIFAQQAEQ</sequence>
<reference evidence="2" key="1">
    <citation type="submission" date="2018-05" db="EMBL/GenBank/DDBJ databases">
        <title>Draft genome of Mucuna pruriens seed.</title>
        <authorList>
            <person name="Nnadi N.E."/>
            <person name="Vos R."/>
            <person name="Hasami M.H."/>
            <person name="Devisetty U.K."/>
            <person name="Aguiy J.C."/>
        </authorList>
    </citation>
    <scope>NUCLEOTIDE SEQUENCE [LARGE SCALE GENOMIC DNA]</scope>
    <source>
        <strain evidence="2">JCA_2017</strain>
    </source>
</reference>
<evidence type="ECO:0000313" key="3">
    <source>
        <dbReference type="Proteomes" id="UP000257109"/>
    </source>
</evidence>
<feature type="domain" description="DUF4216" evidence="1">
    <location>
        <begin position="136"/>
        <end position="185"/>
    </location>
</feature>
<dbReference type="AlphaFoldDB" id="A0A371FPV6"/>
<feature type="non-terminal residue" evidence="2">
    <location>
        <position position="185"/>
    </location>
</feature>
<accession>A0A371FPV6</accession>
<gene>
    <name evidence="2" type="ORF">CR513_39382</name>
</gene>
<name>A0A371FPV6_MUCPR</name>
<feature type="non-terminal residue" evidence="2">
    <location>
        <position position="1"/>
    </location>
</feature>
<dbReference type="OrthoDB" id="1408464at2759"/>
<evidence type="ECO:0000313" key="2">
    <source>
        <dbReference type="EMBL" id="RDX80103.1"/>
    </source>
</evidence>
<proteinExistence type="predicted"/>
<comment type="caution">
    <text evidence="2">The sequence shown here is derived from an EMBL/GenBank/DDBJ whole genome shotgun (WGS) entry which is preliminary data.</text>
</comment>
<dbReference type="Pfam" id="PF13952">
    <property type="entry name" value="DUF4216"/>
    <property type="match status" value="1"/>
</dbReference>
<dbReference type="PANTHER" id="PTHR48258">
    <property type="entry name" value="DUF4218 DOMAIN-CONTAINING PROTEIN-RELATED"/>
    <property type="match status" value="1"/>
</dbReference>
<organism evidence="2 3">
    <name type="scientific">Mucuna pruriens</name>
    <name type="common">Velvet bean</name>
    <name type="synonym">Dolichos pruriens</name>
    <dbReference type="NCBI Taxonomy" id="157652"/>
    <lineage>
        <taxon>Eukaryota</taxon>
        <taxon>Viridiplantae</taxon>
        <taxon>Streptophyta</taxon>
        <taxon>Embryophyta</taxon>
        <taxon>Tracheophyta</taxon>
        <taxon>Spermatophyta</taxon>
        <taxon>Magnoliopsida</taxon>
        <taxon>eudicotyledons</taxon>
        <taxon>Gunneridae</taxon>
        <taxon>Pentapetalae</taxon>
        <taxon>rosids</taxon>
        <taxon>fabids</taxon>
        <taxon>Fabales</taxon>
        <taxon>Fabaceae</taxon>
        <taxon>Papilionoideae</taxon>
        <taxon>50 kb inversion clade</taxon>
        <taxon>NPAAA clade</taxon>
        <taxon>indigoferoid/millettioid clade</taxon>
        <taxon>Phaseoleae</taxon>
        <taxon>Mucuna</taxon>
    </lineage>
</organism>
<keyword evidence="3" id="KW-1185">Reference proteome</keyword>
<dbReference type="Proteomes" id="UP000257109">
    <property type="component" value="Unassembled WGS sequence"/>
</dbReference>
<evidence type="ECO:0000259" key="1">
    <source>
        <dbReference type="Pfam" id="PF13952"/>
    </source>
</evidence>
<dbReference type="EMBL" id="QJKJ01008320">
    <property type="protein sequence ID" value="RDX80103.1"/>
    <property type="molecule type" value="Genomic_DNA"/>
</dbReference>
<dbReference type="InterPro" id="IPR025312">
    <property type="entry name" value="DUF4216"/>
</dbReference>
<protein>
    <recommendedName>
        <fullName evidence="1">DUF4216 domain-containing protein</fullName>
    </recommendedName>
</protein>